<dbReference type="PANTHER" id="PTHR30443:SF0">
    <property type="entry name" value="PHOSPHOETHANOLAMINE TRANSFERASE EPTA"/>
    <property type="match status" value="1"/>
</dbReference>
<dbReference type="SUPFAM" id="SSF53649">
    <property type="entry name" value="Alkaline phosphatase-like"/>
    <property type="match status" value="1"/>
</dbReference>
<feature type="transmembrane region" description="Helical" evidence="1">
    <location>
        <begin position="150"/>
        <end position="168"/>
    </location>
</feature>
<dbReference type="Proteomes" id="UP001596405">
    <property type="component" value="Unassembled WGS sequence"/>
</dbReference>
<protein>
    <submittedName>
        <fullName evidence="3">Sulfatase-like hydrolase/transferase</fullName>
    </submittedName>
</protein>
<feature type="transmembrane region" description="Helical" evidence="1">
    <location>
        <begin position="71"/>
        <end position="93"/>
    </location>
</feature>
<feature type="transmembrane region" description="Helical" evidence="1">
    <location>
        <begin position="124"/>
        <end position="141"/>
    </location>
</feature>
<feature type="transmembrane region" description="Helical" evidence="1">
    <location>
        <begin position="47"/>
        <end position="66"/>
    </location>
</feature>
<evidence type="ECO:0000259" key="2">
    <source>
        <dbReference type="Pfam" id="PF00884"/>
    </source>
</evidence>
<keyword evidence="1" id="KW-1133">Transmembrane helix</keyword>
<keyword evidence="4" id="KW-1185">Reference proteome</keyword>
<reference evidence="4" key="1">
    <citation type="journal article" date="2019" name="Int. J. Syst. Evol. Microbiol.">
        <title>The Global Catalogue of Microorganisms (GCM) 10K type strain sequencing project: providing services to taxonomists for standard genome sequencing and annotation.</title>
        <authorList>
            <consortium name="The Broad Institute Genomics Platform"/>
            <consortium name="The Broad Institute Genome Sequencing Center for Infectious Disease"/>
            <person name="Wu L."/>
            <person name="Ma J."/>
        </authorList>
    </citation>
    <scope>NUCLEOTIDE SEQUENCE [LARGE SCALE GENOMIC DNA]</scope>
    <source>
        <strain evidence="4">CGMCC 4.7393</strain>
    </source>
</reference>
<dbReference type="EMBL" id="JBHSYQ010000005">
    <property type="protein sequence ID" value="MFC6998394.1"/>
    <property type="molecule type" value="Genomic_DNA"/>
</dbReference>
<evidence type="ECO:0000313" key="3">
    <source>
        <dbReference type="EMBL" id="MFC6998394.1"/>
    </source>
</evidence>
<dbReference type="InterPro" id="IPR040423">
    <property type="entry name" value="PEA_transferase"/>
</dbReference>
<evidence type="ECO:0000313" key="4">
    <source>
        <dbReference type="Proteomes" id="UP001596405"/>
    </source>
</evidence>
<proteinExistence type="predicted"/>
<feature type="transmembrane region" description="Helical" evidence="1">
    <location>
        <begin position="9"/>
        <end position="27"/>
    </location>
</feature>
<keyword evidence="1" id="KW-0472">Membrane</keyword>
<sequence length="584" mass="65935">MRQHFQKYFLWYAFAALTLYVITVEMRPGRLYFLLTYLLFQDSLLNLLLYLTCFGLSVIGLLALLLNKNKVIFWATAGLLAPCLLISLTFRFISGYNFMYSDAVLAWNNLALADAVFPNYAKEIALATGATLLLLGCLLLFRRKTTWRTFTASSALFPLAAVAAFSLIKWSSGVVDDFPALYRVPLGFATAISDRVPQPERAPAPILPTAQGIPHLFLIVDESITATELTLHQPELQTTPFLFSVREQLHDFGVASSFTNQSGGSNIALMSGTRLSEIPDNSFKTFSRTNIFQFAQKAGYTTYYIDAQQAGPVLQNFMSPEDLKYIDQVERPAEGKPDLPYYERDMLVAQRLAQLAKAPGKVFAYVVKAGAHWPYARTYPPDSVFFSPILSPRSIYKDKQRTLNTYHNALRWTVDEFWRKLMLNIAPIDSTVILYTSDHGQNLNQAGISLTHASVHNTSPQEAAVPLWLWDSGNLVQLDEVKKPGKYSHAHIFPTLLQLQGYSPIWVRQQYGSSLLETPSSKAPQRIFLSGDLFGRGPHSVIPFEWKDKEEQCFFELFLKKEAKIRSMREARQCLVYPGPTVRL</sequence>
<dbReference type="PANTHER" id="PTHR30443">
    <property type="entry name" value="INNER MEMBRANE PROTEIN"/>
    <property type="match status" value="1"/>
</dbReference>
<dbReference type="RefSeq" id="WP_066617678.1">
    <property type="nucleotide sequence ID" value="NZ_JBHSYQ010000005.1"/>
</dbReference>
<organism evidence="3 4">
    <name type="scientific">Rufibacter roseus</name>
    <dbReference type="NCBI Taxonomy" id="1567108"/>
    <lineage>
        <taxon>Bacteria</taxon>
        <taxon>Pseudomonadati</taxon>
        <taxon>Bacteroidota</taxon>
        <taxon>Cytophagia</taxon>
        <taxon>Cytophagales</taxon>
        <taxon>Hymenobacteraceae</taxon>
        <taxon>Rufibacter</taxon>
    </lineage>
</organism>
<gene>
    <name evidence="3" type="ORF">ACFQHR_12215</name>
</gene>
<accession>A0ABW2DQ03</accession>
<comment type="caution">
    <text evidence="3">The sequence shown here is derived from an EMBL/GenBank/DDBJ whole genome shotgun (WGS) entry which is preliminary data.</text>
</comment>
<dbReference type="Gene3D" id="3.40.720.10">
    <property type="entry name" value="Alkaline Phosphatase, subunit A"/>
    <property type="match status" value="1"/>
</dbReference>
<evidence type="ECO:0000256" key="1">
    <source>
        <dbReference type="SAM" id="Phobius"/>
    </source>
</evidence>
<feature type="domain" description="Sulfatase N-terminal" evidence="2">
    <location>
        <begin position="214"/>
        <end position="501"/>
    </location>
</feature>
<dbReference type="InterPro" id="IPR017850">
    <property type="entry name" value="Alkaline_phosphatase_core_sf"/>
</dbReference>
<dbReference type="Pfam" id="PF00884">
    <property type="entry name" value="Sulfatase"/>
    <property type="match status" value="1"/>
</dbReference>
<keyword evidence="1" id="KW-0812">Transmembrane</keyword>
<name>A0ABW2DQ03_9BACT</name>
<dbReference type="InterPro" id="IPR000917">
    <property type="entry name" value="Sulfatase_N"/>
</dbReference>